<evidence type="ECO:0000256" key="1">
    <source>
        <dbReference type="SAM" id="MobiDB-lite"/>
    </source>
</evidence>
<dbReference type="InterPro" id="IPR052690">
    <property type="entry name" value="Antho-RFamide"/>
</dbReference>
<dbReference type="Proteomes" id="UP000183971">
    <property type="component" value="Unassembled WGS sequence"/>
</dbReference>
<gene>
    <name evidence="2" type="ORF">FPRO_12911</name>
</gene>
<keyword evidence="3" id="KW-1185">Reference proteome</keyword>
<organism evidence="2 3">
    <name type="scientific">Fusarium proliferatum (strain ET1)</name>
    <name type="common">Orchid endophyte fungus</name>
    <dbReference type="NCBI Taxonomy" id="1227346"/>
    <lineage>
        <taxon>Eukaryota</taxon>
        <taxon>Fungi</taxon>
        <taxon>Dikarya</taxon>
        <taxon>Ascomycota</taxon>
        <taxon>Pezizomycotina</taxon>
        <taxon>Sordariomycetes</taxon>
        <taxon>Hypocreomycetidae</taxon>
        <taxon>Hypocreales</taxon>
        <taxon>Nectriaceae</taxon>
        <taxon>Fusarium</taxon>
        <taxon>Fusarium fujikuroi species complex</taxon>
    </lineage>
</organism>
<dbReference type="VEuPathDB" id="FungiDB:FPRO_12911"/>
<evidence type="ECO:0000313" key="2">
    <source>
        <dbReference type="EMBL" id="CZR48301.1"/>
    </source>
</evidence>
<comment type="caution">
    <text evidence="2">The sequence shown here is derived from an EMBL/GenBank/DDBJ whole genome shotgun (WGS) entry which is preliminary data.</text>
</comment>
<dbReference type="EMBL" id="FJOF01000013">
    <property type="protein sequence ID" value="CZR48301.1"/>
    <property type="molecule type" value="Genomic_DNA"/>
</dbReference>
<dbReference type="RefSeq" id="XP_031088834.1">
    <property type="nucleotide sequence ID" value="XM_031223479.1"/>
</dbReference>
<reference evidence="3" key="1">
    <citation type="journal article" date="2016" name="Genome Biol. Evol.">
        <title>Comparative 'omics' of the Fusarium fujikuroi species complex highlights differences in genetic potential and metabolite synthesis.</title>
        <authorList>
            <person name="Niehaus E.-M."/>
            <person name="Muensterkoetter M."/>
            <person name="Proctor R.H."/>
            <person name="Brown D.W."/>
            <person name="Sharon A."/>
            <person name="Idan Y."/>
            <person name="Oren-Young L."/>
            <person name="Sieber C.M."/>
            <person name="Novak O."/>
            <person name="Pencik A."/>
            <person name="Tarkowska D."/>
            <person name="Hromadova K."/>
            <person name="Freeman S."/>
            <person name="Maymon M."/>
            <person name="Elazar M."/>
            <person name="Youssef S.A."/>
            <person name="El-Shabrawy E.S.M."/>
            <person name="Shalaby A.B.A."/>
            <person name="Houterman P."/>
            <person name="Brock N.L."/>
            <person name="Burkhardt I."/>
            <person name="Tsavkelova E.A."/>
            <person name="Dickschat J.S."/>
            <person name="Galuszka P."/>
            <person name="Gueldener U."/>
            <person name="Tudzynski B."/>
        </authorList>
    </citation>
    <scope>NUCLEOTIDE SEQUENCE [LARGE SCALE GENOMIC DNA]</scope>
    <source>
        <strain evidence="3">ET1</strain>
    </source>
</reference>
<name>A0A1L7W7C7_FUSPR</name>
<protein>
    <submittedName>
        <fullName evidence="2">Uncharacterized protein</fullName>
    </submittedName>
</protein>
<proteinExistence type="predicted"/>
<accession>A0A1L7W7C7</accession>
<dbReference type="PANTHER" id="PTHR31709">
    <property type="entry name" value="LEUCINE ZIPPER PROTEIN 4-RELATED"/>
    <property type="match status" value="1"/>
</dbReference>
<dbReference type="AlphaFoldDB" id="A0A1L7W7C7"/>
<dbReference type="GeneID" id="42057775"/>
<sequence>MSAPQKGQLNPFNLPSQRKGRLGTYTIVQVPKLQTSAVYFLSATTRLLSSQVNMKVTNFKTTKYKHPHQDHQTSRPSNIKTIKHQDHQTSRPSNIKTIKHQDHQTSRPSNIKTIKHQDHQTSRPSNIKTIKHQDHQTSRPSNIKTIKHQDHQTSRPSNIKTIKHQDHHQCHQQDQ</sequence>
<feature type="compositionally biased region" description="Basic and acidic residues" evidence="1">
    <location>
        <begin position="163"/>
        <end position="175"/>
    </location>
</feature>
<dbReference type="PANTHER" id="PTHR31709:SF3">
    <property type="entry name" value="LEUCINE ZIPPER PROTEIN 4-RELATED"/>
    <property type="match status" value="1"/>
</dbReference>
<feature type="region of interest" description="Disordered" evidence="1">
    <location>
        <begin position="61"/>
        <end position="175"/>
    </location>
</feature>
<evidence type="ECO:0000313" key="3">
    <source>
        <dbReference type="Proteomes" id="UP000183971"/>
    </source>
</evidence>